<evidence type="ECO:0000256" key="1">
    <source>
        <dbReference type="ARBA" id="ARBA00005254"/>
    </source>
</evidence>
<dbReference type="CDD" id="cd06558">
    <property type="entry name" value="crotonase-like"/>
    <property type="match status" value="1"/>
</dbReference>
<dbReference type="Proteomes" id="UP000461409">
    <property type="component" value="Unassembled WGS sequence"/>
</dbReference>
<dbReference type="EMBL" id="WUBR01000001">
    <property type="protein sequence ID" value="MWV26701.1"/>
    <property type="molecule type" value="Genomic_DNA"/>
</dbReference>
<dbReference type="InterPro" id="IPR051053">
    <property type="entry name" value="ECH/Chromodomain_protein"/>
</dbReference>
<reference evidence="2 3" key="1">
    <citation type="submission" date="2019-12" db="EMBL/GenBank/DDBJ databases">
        <authorList>
            <person name="Lee S.D."/>
        </authorList>
    </citation>
    <scope>NUCLEOTIDE SEQUENCE [LARGE SCALE GENOMIC DNA]</scope>
    <source>
        <strain evidence="2 3">GH3-10</strain>
    </source>
</reference>
<dbReference type="SUPFAM" id="SSF52096">
    <property type="entry name" value="ClpP/crotonase"/>
    <property type="match status" value="1"/>
</dbReference>
<comment type="caution">
    <text evidence="2">The sequence shown here is derived from an EMBL/GenBank/DDBJ whole genome shotgun (WGS) entry which is preliminary data.</text>
</comment>
<dbReference type="AlphaFoldDB" id="A0A844X8J3"/>
<dbReference type="PANTHER" id="PTHR43684:SF4">
    <property type="entry name" value="ENOYL-COA HYDRATASE_ISOMERASE FAMILY PROTEIN (AFU_ORTHOLOGUE AFUA_1G01890)"/>
    <property type="match status" value="1"/>
</dbReference>
<dbReference type="Gene3D" id="3.90.226.10">
    <property type="entry name" value="2-enoyl-CoA Hydratase, Chain A, domain 1"/>
    <property type="match status" value="1"/>
</dbReference>
<dbReference type="NCBIfam" id="NF006109">
    <property type="entry name" value="PRK08260.1"/>
    <property type="match status" value="1"/>
</dbReference>
<name>A0A844X8J3_9SPHN</name>
<dbReference type="Gene3D" id="1.10.12.10">
    <property type="entry name" value="Lyase 2-enoyl-coa Hydratase, Chain A, domain 2"/>
    <property type="match status" value="1"/>
</dbReference>
<reference evidence="2 3" key="2">
    <citation type="submission" date="2020-02" db="EMBL/GenBank/DDBJ databases">
        <title>Erythrobacter dongmakensis sp. nov., isolated from a tidal mudflat.</title>
        <authorList>
            <person name="Kim I.S."/>
        </authorList>
    </citation>
    <scope>NUCLEOTIDE SEQUENCE [LARGE SCALE GENOMIC DNA]</scope>
    <source>
        <strain evidence="2 3">GH3-10</strain>
    </source>
</reference>
<protein>
    <submittedName>
        <fullName evidence="2">Enoyl-CoA hydratase</fullName>
        <ecNumber evidence="2">4.2.1.17</ecNumber>
    </submittedName>
</protein>
<keyword evidence="2" id="KW-0456">Lyase</keyword>
<accession>A0A844X8J3</accession>
<dbReference type="InterPro" id="IPR014748">
    <property type="entry name" value="Enoyl-CoA_hydra_C"/>
</dbReference>
<proteinExistence type="inferred from homology"/>
<dbReference type="EC" id="4.2.1.17" evidence="2"/>
<keyword evidence="3" id="KW-1185">Reference proteome</keyword>
<dbReference type="PANTHER" id="PTHR43684">
    <property type="match status" value="1"/>
</dbReference>
<gene>
    <name evidence="2" type="ORF">GRF63_02170</name>
</gene>
<sequence>MGRNLMPDFQTLDLEIDNGLAVATFNRPDKMNTFNPAMIRDLLALFDLTDADDAVRAVILTGSGRAFCAGADLGSGGDTFDYDKREGREDIGGVNRDGGGMVTLRIFRSLKPVLAASNGAAVGIGATMQLPMDWRMAAEDSRYGFVFSRRGVTPEACSGWFLPRIVGMAKALDWVYSGRVFDAQEALDAGLVQSLHAPDDLLDAAKEKALEMTSASAPVSVALARQLLWQGQTMAHPMDMHRIDSRVFASRGRSTDVREGIAAFKEKRAAQYPATVSDDLPDMSWADEPPFA</sequence>
<dbReference type="GO" id="GO:0004300">
    <property type="term" value="F:enoyl-CoA hydratase activity"/>
    <property type="evidence" value="ECO:0007669"/>
    <property type="project" value="UniProtKB-EC"/>
</dbReference>
<evidence type="ECO:0000313" key="2">
    <source>
        <dbReference type="EMBL" id="MWV26701.1"/>
    </source>
</evidence>
<dbReference type="Pfam" id="PF00378">
    <property type="entry name" value="ECH_1"/>
    <property type="match status" value="1"/>
</dbReference>
<dbReference type="InterPro" id="IPR029045">
    <property type="entry name" value="ClpP/crotonase-like_dom_sf"/>
</dbReference>
<comment type="similarity">
    <text evidence="1">Belongs to the enoyl-CoA hydratase/isomerase family.</text>
</comment>
<dbReference type="InterPro" id="IPR001753">
    <property type="entry name" value="Enoyl-CoA_hydra/iso"/>
</dbReference>
<evidence type="ECO:0000313" key="3">
    <source>
        <dbReference type="Proteomes" id="UP000461409"/>
    </source>
</evidence>
<organism evidence="2 3">
    <name type="scientific">Aurantiacibacter rhizosphaerae</name>
    <dbReference type="NCBI Taxonomy" id="2691582"/>
    <lineage>
        <taxon>Bacteria</taxon>
        <taxon>Pseudomonadati</taxon>
        <taxon>Pseudomonadota</taxon>
        <taxon>Alphaproteobacteria</taxon>
        <taxon>Sphingomonadales</taxon>
        <taxon>Erythrobacteraceae</taxon>
        <taxon>Aurantiacibacter</taxon>
    </lineage>
</organism>